<accession>A0A142JQ91</accession>
<reference evidence="1 2" key="1">
    <citation type="submission" date="2016-03" db="EMBL/GenBank/DDBJ databases">
        <title>Complete genome sequence of a novel chlorpyrifos degrading bacterium, Cupriavidus nantongensis sp. X1.</title>
        <authorList>
            <person name="Fang L."/>
        </authorList>
    </citation>
    <scope>NUCLEOTIDE SEQUENCE [LARGE SCALE GENOMIC DNA]</scope>
    <source>
        <strain evidence="1 2">X1</strain>
    </source>
</reference>
<dbReference type="Gene3D" id="3.30.420.10">
    <property type="entry name" value="Ribonuclease H-like superfamily/Ribonuclease H"/>
    <property type="match status" value="1"/>
</dbReference>
<dbReference type="STRING" id="1796606.A2G96_07855"/>
<evidence type="ECO:0000313" key="1">
    <source>
        <dbReference type="EMBL" id="AMR80253.1"/>
    </source>
</evidence>
<dbReference type="OrthoDB" id="2990050at2"/>
<proteinExistence type="predicted"/>
<dbReference type="InterPro" id="IPR036397">
    <property type="entry name" value="RNaseH_sf"/>
</dbReference>
<dbReference type="Proteomes" id="UP000075238">
    <property type="component" value="Chromosome 1"/>
</dbReference>
<dbReference type="AlphaFoldDB" id="A0A142JQ91"/>
<dbReference type="KEGG" id="cnan:A2G96_07855"/>
<gene>
    <name evidence="1" type="ORF">A2G96_07855</name>
</gene>
<keyword evidence="2" id="KW-1185">Reference proteome</keyword>
<evidence type="ECO:0008006" key="3">
    <source>
        <dbReference type="Google" id="ProtNLM"/>
    </source>
</evidence>
<dbReference type="SUPFAM" id="SSF53098">
    <property type="entry name" value="Ribonuclease H-like"/>
    <property type="match status" value="1"/>
</dbReference>
<dbReference type="EMBL" id="CP014844">
    <property type="protein sequence ID" value="AMR80253.1"/>
    <property type="molecule type" value="Genomic_DNA"/>
</dbReference>
<organism evidence="1 2">
    <name type="scientific">Cupriavidus nantongensis</name>
    <dbReference type="NCBI Taxonomy" id="1796606"/>
    <lineage>
        <taxon>Bacteria</taxon>
        <taxon>Pseudomonadati</taxon>
        <taxon>Pseudomonadota</taxon>
        <taxon>Betaproteobacteria</taxon>
        <taxon>Burkholderiales</taxon>
        <taxon>Burkholderiaceae</taxon>
        <taxon>Cupriavidus</taxon>
    </lineage>
</organism>
<dbReference type="GO" id="GO:0003676">
    <property type="term" value="F:nucleic acid binding"/>
    <property type="evidence" value="ECO:0007669"/>
    <property type="project" value="InterPro"/>
</dbReference>
<name>A0A142JQ91_9BURK</name>
<protein>
    <recommendedName>
        <fullName evidence="3">Polynucleotidyl transferase</fullName>
    </recommendedName>
</protein>
<sequence>MGTPACNLNILAIDIGTTTGWALGMHDGALHSGSESFAPRRNDGPGQRWLKFSAWLGERARQAGEIHAVYYELVLRHTAVQAAHVYGGFEAHLQAWADRNRIRLVGVPVPVIKKAATGKGNADKDAMIAAMRARGYRVVDDNHADALALLEHARKQEA</sequence>
<evidence type="ECO:0000313" key="2">
    <source>
        <dbReference type="Proteomes" id="UP000075238"/>
    </source>
</evidence>
<dbReference type="InterPro" id="IPR012337">
    <property type="entry name" value="RNaseH-like_sf"/>
</dbReference>